<evidence type="ECO:0000313" key="1">
    <source>
        <dbReference type="EMBL" id="KAH6650544.1"/>
    </source>
</evidence>
<sequence>MESSTMKRRAVDPAEESMSPVSRHAPYGRRQPQTSCDSCRKRKLKCDRGQPCSSCVTRGLPCHGQPSAKRLAMDQSPDPSSNDSVLQRLRALEEAVFNNHKDRQVHQEQSSQPSVANTPPSSSMETDHDNQPARVAAIIPLGRLGSLKFGVLSPPPGSSMFFSERPLVEQGSVWMVPQEQTMALLQDYLDHVYPLIPIIHGPTSRDLIRKFYDGMSCGAVTPQVAALILGMSAISAYFWQPDTGHHAGFASSKEASEASHIWRDWAADILANTPKAPGGCTLEEVQAWTLLSFMVQNVEGCSYHFRFLHQSSIAAARELLIHVVDSPRADPNQDRVTRELKRRIWWYIAGTDWLLGFMGGPTEGTYSVQPKHMAVRYPRNMNDNDMGMFDDSTNAPVNMSTQMSYFIQRIRIGEIIREVLDTSHPGGPDVDITDYDKVRQLDHLFEQAFMDLPPFFQSQRPLPPKKLDTLELQRVILQLGLLARRARLHRPFLLQQGRHEPRHQRSREICLKSTRAVVSLSISILQYSLNMEQAGAAAAPAAERIRPSKKGLSTHRLGHVINHLSTACTVLALHAGANPSPSNKDNAATDPNRTATATTTTPAKDAPSDNGNTNPNNDPSSERAAISDELSQACRVLGALGAESPVAADLLRNLVGLLARYRVQGPGVDGDGDGGGSGSGSGDGADMQMQQQQGGQMQMGGLQQQQQQGLGGGGGDVGGEELHWRAMPGQMGEAPTARFVPVADAAAVAGGDVVSSMVGGDAEGVMVGGEGALSLDGLWDGFVMGSSEDYNQLFTDLDYYCGIA</sequence>
<proteinExistence type="predicted"/>
<organism evidence="1 2">
    <name type="scientific">Chaetomium tenue</name>
    <dbReference type="NCBI Taxonomy" id="1854479"/>
    <lineage>
        <taxon>Eukaryota</taxon>
        <taxon>Fungi</taxon>
        <taxon>Dikarya</taxon>
        <taxon>Ascomycota</taxon>
        <taxon>Pezizomycotina</taxon>
        <taxon>Sordariomycetes</taxon>
        <taxon>Sordariomycetidae</taxon>
        <taxon>Sordariales</taxon>
        <taxon>Chaetomiaceae</taxon>
        <taxon>Chaetomium</taxon>
    </lineage>
</organism>
<dbReference type="Proteomes" id="UP000724584">
    <property type="component" value="Unassembled WGS sequence"/>
</dbReference>
<comment type="caution">
    <text evidence="1">The sequence shown here is derived from an EMBL/GenBank/DDBJ whole genome shotgun (WGS) entry which is preliminary data.</text>
</comment>
<evidence type="ECO:0000313" key="2">
    <source>
        <dbReference type="Proteomes" id="UP000724584"/>
    </source>
</evidence>
<protein>
    <submittedName>
        <fullName evidence="1">Uncharacterized protein</fullName>
    </submittedName>
</protein>
<reference evidence="1 2" key="1">
    <citation type="journal article" date="2021" name="Nat. Commun.">
        <title>Genetic determinants of endophytism in the Arabidopsis root mycobiome.</title>
        <authorList>
            <person name="Mesny F."/>
            <person name="Miyauchi S."/>
            <person name="Thiergart T."/>
            <person name="Pickel B."/>
            <person name="Atanasova L."/>
            <person name="Karlsson M."/>
            <person name="Huettel B."/>
            <person name="Barry K.W."/>
            <person name="Haridas S."/>
            <person name="Chen C."/>
            <person name="Bauer D."/>
            <person name="Andreopoulos W."/>
            <person name="Pangilinan J."/>
            <person name="LaButti K."/>
            <person name="Riley R."/>
            <person name="Lipzen A."/>
            <person name="Clum A."/>
            <person name="Drula E."/>
            <person name="Henrissat B."/>
            <person name="Kohler A."/>
            <person name="Grigoriev I.V."/>
            <person name="Martin F.M."/>
            <person name="Hacquard S."/>
        </authorList>
    </citation>
    <scope>NUCLEOTIDE SEQUENCE [LARGE SCALE GENOMIC DNA]</scope>
    <source>
        <strain evidence="1 2">MPI-SDFR-AT-0079</strain>
    </source>
</reference>
<name>A0ACB7PSY3_9PEZI</name>
<accession>A0ACB7PSY3</accession>
<keyword evidence="2" id="KW-1185">Reference proteome</keyword>
<gene>
    <name evidence="1" type="ORF">F5144DRAFT_556480</name>
</gene>
<dbReference type="EMBL" id="JAGIZQ010000001">
    <property type="protein sequence ID" value="KAH6650544.1"/>
    <property type="molecule type" value="Genomic_DNA"/>
</dbReference>